<keyword evidence="2" id="KW-1185">Reference proteome</keyword>
<reference evidence="1" key="3">
    <citation type="submission" date="2015-04" db="UniProtKB">
        <authorList>
            <consortium name="EnsemblPlants"/>
        </authorList>
    </citation>
    <scope>IDENTIFICATION</scope>
</reference>
<protein>
    <submittedName>
        <fullName evidence="1">Uncharacterized protein</fullName>
    </submittedName>
</protein>
<sequence length="100" mass="11585">MTGSIFSYVAPEQRRDLYEDYDDIVRNYLTIYNFEPLCPLIIENVFLFLQRITLSEGTNASFKGGVGPTNRITRFLRKMGESVTEFSMNMTKMIIIQVSK</sequence>
<evidence type="ECO:0000313" key="1">
    <source>
        <dbReference type="EnsemblPlants" id="LPERR01G14460.1"/>
    </source>
</evidence>
<reference evidence="1 2" key="1">
    <citation type="submission" date="2012-08" db="EMBL/GenBank/DDBJ databases">
        <title>Oryza genome evolution.</title>
        <authorList>
            <person name="Wing R.A."/>
        </authorList>
    </citation>
    <scope>NUCLEOTIDE SEQUENCE</scope>
</reference>
<reference evidence="2" key="2">
    <citation type="submission" date="2013-12" db="EMBL/GenBank/DDBJ databases">
        <authorList>
            <person name="Yu Y."/>
            <person name="Lee S."/>
            <person name="de Baynast K."/>
            <person name="Wissotski M."/>
            <person name="Liu L."/>
            <person name="Talag J."/>
            <person name="Goicoechea J."/>
            <person name="Angelova A."/>
            <person name="Jetty R."/>
            <person name="Kudrna D."/>
            <person name="Golser W."/>
            <person name="Rivera L."/>
            <person name="Zhang J."/>
            <person name="Wing R."/>
        </authorList>
    </citation>
    <scope>NUCLEOTIDE SEQUENCE</scope>
</reference>
<name>A0A0D9V166_9ORYZ</name>
<dbReference type="HOGENOM" id="CLU_2310085_0_0_1"/>
<accession>A0A0D9V166</accession>
<evidence type="ECO:0000313" key="2">
    <source>
        <dbReference type="Proteomes" id="UP000032180"/>
    </source>
</evidence>
<dbReference type="AlphaFoldDB" id="A0A0D9V166"/>
<dbReference type="Proteomes" id="UP000032180">
    <property type="component" value="Chromosome 1"/>
</dbReference>
<dbReference type="EnsemblPlants" id="LPERR01G14460.1">
    <property type="protein sequence ID" value="LPERR01G14460.1"/>
    <property type="gene ID" value="LPERR01G14460"/>
</dbReference>
<dbReference type="Gramene" id="LPERR01G14460.1">
    <property type="protein sequence ID" value="LPERR01G14460.1"/>
    <property type="gene ID" value="LPERR01G14460"/>
</dbReference>
<proteinExistence type="predicted"/>
<organism evidence="1 2">
    <name type="scientific">Leersia perrieri</name>
    <dbReference type="NCBI Taxonomy" id="77586"/>
    <lineage>
        <taxon>Eukaryota</taxon>
        <taxon>Viridiplantae</taxon>
        <taxon>Streptophyta</taxon>
        <taxon>Embryophyta</taxon>
        <taxon>Tracheophyta</taxon>
        <taxon>Spermatophyta</taxon>
        <taxon>Magnoliopsida</taxon>
        <taxon>Liliopsida</taxon>
        <taxon>Poales</taxon>
        <taxon>Poaceae</taxon>
        <taxon>BOP clade</taxon>
        <taxon>Oryzoideae</taxon>
        <taxon>Oryzeae</taxon>
        <taxon>Oryzinae</taxon>
        <taxon>Leersia</taxon>
    </lineage>
</organism>